<evidence type="ECO:0000313" key="7">
    <source>
        <dbReference type="Proteomes" id="UP000036834"/>
    </source>
</evidence>
<dbReference type="Gene3D" id="1.10.390.10">
    <property type="entry name" value="Neutral Protease Domain 2"/>
    <property type="match status" value="1"/>
</dbReference>
<keyword evidence="2" id="KW-0862">Zinc</keyword>
<gene>
    <name evidence="6" type="ORF">ADS79_00645</name>
    <name evidence="5" type="ORF">BRE01_18750</name>
</gene>
<protein>
    <submittedName>
        <fullName evidence="5 6">Peptidase</fullName>
    </submittedName>
</protein>
<sequence length="496" mass="55967">MRKSVFVLGCMALFWGLVVPVQAEDHAGSDKAIYQAKVNIDPQRKHITGSVDITFWPKDTKHAYLHLYPYAFASEHSGAQWDQLLGNHPTLATYASTKLSVDGKPVEGKRTGTILEVPLAEADNEKAGSTPTKIALDFDLTLPHNDGRMSYDDHSIWLGNWLPILAVEDQHGWHLDPYEPTGDPFYSKNADYEVDVTMPESYQLASSATDSTAEVKTSSSGDRTYLLRAADVRDFALVIMDGTYKRLEGKVGDTVIRTWWRNTDDADGAKHVHDAAAASLEYFNSQFGTYPYKEYDVVRVGGEINGMEYPALVFLDGSHFTFGGTNATATVVHETAHQWFYGLIGNDQIHEAWLDEGFTEYASLAFLSNKYPEVGGERVRKRLMYGMIVPFYVQEELRPWQELAAFPDNQSYSDLVYSRTSSMLWMLRGAWGEKRLHDVLHQYVDKYRLGIADGEAWKTVLSDAAGEDASSFLDYWLKLDMSQQEKAAAWLERQRK</sequence>
<dbReference type="EMBL" id="LGIQ01000002">
    <property type="protein sequence ID" value="KNB74256.1"/>
    <property type="molecule type" value="Genomic_DNA"/>
</dbReference>
<feature type="active site" description="Proton acceptor" evidence="1">
    <location>
        <position position="334"/>
    </location>
</feature>
<reference evidence="6" key="2">
    <citation type="submission" date="2015-07" db="EMBL/GenBank/DDBJ databases">
        <title>MeaNS - Measles Nucleotide Surveillance Program.</title>
        <authorList>
            <person name="Tran T."/>
            <person name="Druce J."/>
        </authorList>
    </citation>
    <scope>NUCLEOTIDE SEQUENCE</scope>
    <source>
        <strain evidence="6">DSM 9887</strain>
    </source>
</reference>
<dbReference type="SUPFAM" id="SSF55486">
    <property type="entry name" value="Metalloproteases ('zincins'), catalytic domain"/>
    <property type="match status" value="1"/>
</dbReference>
<reference evidence="7" key="1">
    <citation type="submission" date="2015-07" db="EMBL/GenBank/DDBJ databases">
        <title>Genome sequencing project for genomic taxonomy and phylogenomics of Bacillus-like bacteria.</title>
        <authorList>
            <person name="Liu B."/>
            <person name="Wang J."/>
            <person name="Zhu Y."/>
            <person name="Liu G."/>
            <person name="Chen Q."/>
            <person name="Chen Z."/>
            <person name="Lan J."/>
            <person name="Che J."/>
            <person name="Ge C."/>
            <person name="Shi H."/>
            <person name="Pan Z."/>
            <person name="Liu X."/>
        </authorList>
    </citation>
    <scope>NUCLEOTIDE SEQUENCE [LARGE SCALE GENOMIC DNA]</scope>
    <source>
        <strain evidence="7">DSM 9887</strain>
    </source>
</reference>
<dbReference type="InterPro" id="IPR027268">
    <property type="entry name" value="Peptidase_M4/M1_CTD_sf"/>
</dbReference>
<comment type="caution">
    <text evidence="6">The sequence shown here is derived from an EMBL/GenBank/DDBJ whole genome shotgun (WGS) entry which is preliminary data.</text>
</comment>
<evidence type="ECO:0000256" key="3">
    <source>
        <dbReference type="SAM" id="SignalP"/>
    </source>
</evidence>
<feature type="binding site" evidence="2">
    <location>
        <position position="337"/>
    </location>
    <ligand>
        <name>Zn(2+)</name>
        <dbReference type="ChEBI" id="CHEBI:29105"/>
        <note>catalytic</note>
    </ligand>
</feature>
<evidence type="ECO:0000256" key="2">
    <source>
        <dbReference type="PIRSR" id="PIRSR634015-3"/>
    </source>
</evidence>
<feature type="domain" description="Peptidase M1 membrane alanine aminopeptidase" evidence="4">
    <location>
        <begin position="274"/>
        <end position="476"/>
    </location>
</feature>
<feature type="binding site" evidence="2">
    <location>
        <position position="333"/>
    </location>
    <ligand>
        <name>Zn(2+)</name>
        <dbReference type="ChEBI" id="CHEBI:29105"/>
        <note>catalytic</note>
    </ligand>
</feature>
<dbReference type="InterPro" id="IPR014782">
    <property type="entry name" value="Peptidase_M1_dom"/>
</dbReference>
<dbReference type="OrthoDB" id="9814383at2"/>
<reference evidence="5 8" key="3">
    <citation type="submission" date="2019-06" db="EMBL/GenBank/DDBJ databases">
        <title>Whole genome shotgun sequence of Brevibacillus reuszeri NBRC 15719.</title>
        <authorList>
            <person name="Hosoyama A."/>
            <person name="Uohara A."/>
            <person name="Ohji S."/>
            <person name="Ichikawa N."/>
        </authorList>
    </citation>
    <scope>NUCLEOTIDE SEQUENCE [LARGE SCALE GENOMIC DNA]</scope>
    <source>
        <strain evidence="5 8">NBRC 15719</strain>
    </source>
</reference>
<feature type="signal peptide" evidence="3">
    <location>
        <begin position="1"/>
        <end position="23"/>
    </location>
</feature>
<evidence type="ECO:0000256" key="1">
    <source>
        <dbReference type="PIRSR" id="PIRSR634015-1"/>
    </source>
</evidence>
<comment type="cofactor">
    <cofactor evidence="2">
        <name>Zn(2+)</name>
        <dbReference type="ChEBI" id="CHEBI:29105"/>
    </cofactor>
    <text evidence="2">Binds 1 zinc ion per subunit.</text>
</comment>
<dbReference type="Pfam" id="PF01433">
    <property type="entry name" value="Peptidase_M1"/>
    <property type="match status" value="1"/>
</dbReference>
<keyword evidence="8" id="KW-1185">Reference proteome</keyword>
<feature type="binding site" evidence="2">
    <location>
        <position position="356"/>
    </location>
    <ligand>
        <name>Zn(2+)</name>
        <dbReference type="ChEBI" id="CHEBI:29105"/>
        <note>catalytic</note>
    </ligand>
</feature>
<dbReference type="PATRIC" id="fig|54915.3.peg.5268"/>
<name>A0A0K9Z022_9BACL</name>
<dbReference type="PANTHER" id="PTHR45726">
    <property type="entry name" value="LEUKOTRIENE A-4 HYDROLASE"/>
    <property type="match status" value="1"/>
</dbReference>
<keyword evidence="3" id="KW-0732">Signal</keyword>
<dbReference type="GO" id="GO:0008270">
    <property type="term" value="F:zinc ion binding"/>
    <property type="evidence" value="ECO:0007669"/>
    <property type="project" value="InterPro"/>
</dbReference>
<dbReference type="Proteomes" id="UP000319578">
    <property type="component" value="Unassembled WGS sequence"/>
</dbReference>
<dbReference type="InterPro" id="IPR034015">
    <property type="entry name" value="M1_LTA4H"/>
</dbReference>
<dbReference type="RefSeq" id="WP_049736493.1">
    <property type="nucleotide sequence ID" value="NZ_BJON01000007.1"/>
</dbReference>
<dbReference type="PANTHER" id="PTHR45726:SF3">
    <property type="entry name" value="LEUKOTRIENE A-4 HYDROLASE"/>
    <property type="match status" value="1"/>
</dbReference>
<keyword evidence="6" id="KW-0645">Protease</keyword>
<keyword evidence="6" id="KW-0031">Aminopeptidase</keyword>
<dbReference type="CDD" id="cd09604">
    <property type="entry name" value="M1_APN_like"/>
    <property type="match status" value="1"/>
</dbReference>
<keyword evidence="2" id="KW-0479">Metal-binding</keyword>
<feature type="active site" description="Proton donor" evidence="1">
    <location>
        <position position="417"/>
    </location>
</feature>
<dbReference type="GO" id="GO:0004177">
    <property type="term" value="F:aminopeptidase activity"/>
    <property type="evidence" value="ECO:0007669"/>
    <property type="project" value="UniProtKB-KW"/>
</dbReference>
<accession>A0A0K9Z022</accession>
<evidence type="ECO:0000313" key="6">
    <source>
        <dbReference type="EMBL" id="KNB74256.1"/>
    </source>
</evidence>
<keyword evidence="6" id="KW-0378">Hydrolase</keyword>
<evidence type="ECO:0000259" key="4">
    <source>
        <dbReference type="Pfam" id="PF01433"/>
    </source>
</evidence>
<dbReference type="Proteomes" id="UP000036834">
    <property type="component" value="Unassembled WGS sequence"/>
</dbReference>
<dbReference type="STRING" id="54915.ADS79_00645"/>
<evidence type="ECO:0000313" key="8">
    <source>
        <dbReference type="Proteomes" id="UP000319578"/>
    </source>
</evidence>
<dbReference type="AlphaFoldDB" id="A0A0K9Z022"/>
<proteinExistence type="predicted"/>
<dbReference type="GO" id="GO:0008237">
    <property type="term" value="F:metallopeptidase activity"/>
    <property type="evidence" value="ECO:0007669"/>
    <property type="project" value="InterPro"/>
</dbReference>
<organism evidence="6 7">
    <name type="scientific">Brevibacillus reuszeri</name>
    <dbReference type="NCBI Taxonomy" id="54915"/>
    <lineage>
        <taxon>Bacteria</taxon>
        <taxon>Bacillati</taxon>
        <taxon>Bacillota</taxon>
        <taxon>Bacilli</taxon>
        <taxon>Bacillales</taxon>
        <taxon>Paenibacillaceae</taxon>
        <taxon>Brevibacillus</taxon>
    </lineage>
</organism>
<dbReference type="EMBL" id="BJON01000007">
    <property type="protein sequence ID" value="GED68173.1"/>
    <property type="molecule type" value="Genomic_DNA"/>
</dbReference>
<feature type="chain" id="PRO_5005533736" evidence="3">
    <location>
        <begin position="24"/>
        <end position="496"/>
    </location>
</feature>
<evidence type="ECO:0000313" key="5">
    <source>
        <dbReference type="EMBL" id="GED68173.1"/>
    </source>
</evidence>